<evidence type="ECO:0000256" key="1">
    <source>
        <dbReference type="SAM" id="MobiDB-lite"/>
    </source>
</evidence>
<evidence type="ECO:0000313" key="6">
    <source>
        <dbReference type="Proteomes" id="UP000321947"/>
    </source>
</evidence>
<dbReference type="Proteomes" id="UP000321393">
    <property type="component" value="Unassembled WGS sequence"/>
</dbReference>
<feature type="compositionally biased region" description="Basic residues" evidence="1">
    <location>
        <begin position="275"/>
        <end position="299"/>
    </location>
</feature>
<organism evidence="3 5">
    <name type="scientific">Cucumis melo var. makuwa</name>
    <name type="common">Oriental melon</name>
    <dbReference type="NCBI Taxonomy" id="1194695"/>
    <lineage>
        <taxon>Eukaryota</taxon>
        <taxon>Viridiplantae</taxon>
        <taxon>Streptophyta</taxon>
        <taxon>Embryophyta</taxon>
        <taxon>Tracheophyta</taxon>
        <taxon>Spermatophyta</taxon>
        <taxon>Magnoliopsida</taxon>
        <taxon>eudicotyledons</taxon>
        <taxon>Gunneridae</taxon>
        <taxon>Pentapetalae</taxon>
        <taxon>rosids</taxon>
        <taxon>fabids</taxon>
        <taxon>Cucurbitales</taxon>
        <taxon>Cucurbitaceae</taxon>
        <taxon>Benincaseae</taxon>
        <taxon>Cucumis</taxon>
    </lineage>
</organism>
<evidence type="ECO:0000313" key="4">
    <source>
        <dbReference type="EMBL" id="TYK01147.1"/>
    </source>
</evidence>
<dbReference type="InterPro" id="IPR024326">
    <property type="entry name" value="RRP7_C"/>
</dbReference>
<dbReference type="EMBL" id="SSTE01013280">
    <property type="protein sequence ID" value="KAA0047151.1"/>
    <property type="molecule type" value="Genomic_DNA"/>
</dbReference>
<evidence type="ECO:0000313" key="5">
    <source>
        <dbReference type="Proteomes" id="UP000321393"/>
    </source>
</evidence>
<evidence type="ECO:0000259" key="2">
    <source>
        <dbReference type="Pfam" id="PF12923"/>
    </source>
</evidence>
<feature type="domain" description="Ribosomal RNA-processing protein 7 C-terminal" evidence="2">
    <location>
        <begin position="223"/>
        <end position="289"/>
    </location>
</feature>
<protein>
    <submittedName>
        <fullName evidence="3">Retrotransposon gag protein</fullName>
    </submittedName>
</protein>
<gene>
    <name evidence="4" type="ORF">E5676_scaffold109G00250</name>
    <name evidence="3" type="ORF">E6C27_scaffold83G00210</name>
</gene>
<dbReference type="AlphaFoldDB" id="A0A5A7U0N3"/>
<dbReference type="EMBL" id="SSTD01016302">
    <property type="protein sequence ID" value="TYK01147.1"/>
    <property type="molecule type" value="Genomic_DNA"/>
</dbReference>
<accession>A0A5A7U0N3</accession>
<sequence>MCTQGMHWELLYILQIIKARTFEELVTRSHDMELSIADRGIKDFPVPKVRKDKKETKGAEKIVKSIVKESMVVNTTPLKFSKRKEGRVEKKDDGSERRRLTIKERQAKVYPFLDSDIANILKQLLEKHLIQLPECKRPEQAGKVDYPNHCKYHRVISHPVEKFFVLKELILRLAREKKIELDLEEVAQTNHVAVTIMSKAIWPRLIFEQRESLVQFGTFEPTVVQFHQEIAPEDFQEKERLVEEDDEGWIVVTRRKKRKSTPVQKESRFYINYRRGNKAQKNKKKKKTRKPKLVPRKTRISLDLST</sequence>
<dbReference type="Pfam" id="PF12923">
    <property type="entry name" value="RRP7"/>
    <property type="match status" value="1"/>
</dbReference>
<dbReference type="Proteomes" id="UP000321947">
    <property type="component" value="Unassembled WGS sequence"/>
</dbReference>
<proteinExistence type="predicted"/>
<dbReference type="PANTHER" id="PTHR33437">
    <property type="entry name" value="OS06G0361200 PROTEIN"/>
    <property type="match status" value="1"/>
</dbReference>
<evidence type="ECO:0000313" key="3">
    <source>
        <dbReference type="EMBL" id="KAA0047151.1"/>
    </source>
</evidence>
<comment type="caution">
    <text evidence="3">The sequence shown here is derived from an EMBL/GenBank/DDBJ whole genome shotgun (WGS) entry which is preliminary data.</text>
</comment>
<dbReference type="PANTHER" id="PTHR33437:SF2">
    <property type="entry name" value="OS06G0361200 PROTEIN"/>
    <property type="match status" value="1"/>
</dbReference>
<reference evidence="5 6" key="1">
    <citation type="submission" date="2019-08" db="EMBL/GenBank/DDBJ databases">
        <title>Draft genome sequences of two oriental melons (Cucumis melo L. var makuwa).</title>
        <authorList>
            <person name="Kwon S.-Y."/>
        </authorList>
    </citation>
    <scope>NUCLEOTIDE SEQUENCE [LARGE SCALE GENOMIC DNA]</scope>
    <source>
        <strain evidence="6">cv. Chang Bougi</strain>
        <strain evidence="5">cv. SW 3</strain>
        <tissue evidence="3">Leaf</tissue>
    </source>
</reference>
<feature type="region of interest" description="Disordered" evidence="1">
    <location>
        <begin position="274"/>
        <end position="306"/>
    </location>
</feature>
<name>A0A5A7U0N3_CUCMM</name>